<proteinExistence type="predicted"/>
<name>A0ABC8L358_ERUVS</name>
<evidence type="ECO:0000313" key="3">
    <source>
        <dbReference type="Proteomes" id="UP001642260"/>
    </source>
</evidence>
<feature type="domain" description="FKB95-like N-terminal Kelch" evidence="1">
    <location>
        <begin position="69"/>
        <end position="304"/>
    </location>
</feature>
<organism evidence="2 3">
    <name type="scientific">Eruca vesicaria subsp. sativa</name>
    <name type="common">Garden rocket</name>
    <name type="synonym">Eruca sativa</name>
    <dbReference type="NCBI Taxonomy" id="29727"/>
    <lineage>
        <taxon>Eukaryota</taxon>
        <taxon>Viridiplantae</taxon>
        <taxon>Streptophyta</taxon>
        <taxon>Embryophyta</taxon>
        <taxon>Tracheophyta</taxon>
        <taxon>Spermatophyta</taxon>
        <taxon>Magnoliopsida</taxon>
        <taxon>eudicotyledons</taxon>
        <taxon>Gunneridae</taxon>
        <taxon>Pentapetalae</taxon>
        <taxon>rosids</taxon>
        <taxon>malvids</taxon>
        <taxon>Brassicales</taxon>
        <taxon>Brassicaceae</taxon>
        <taxon>Brassiceae</taxon>
        <taxon>Eruca</taxon>
    </lineage>
</organism>
<dbReference type="AlphaFoldDB" id="A0ABC8L358"/>
<dbReference type="InterPro" id="IPR015915">
    <property type="entry name" value="Kelch-typ_b-propeller"/>
</dbReference>
<dbReference type="Proteomes" id="UP001642260">
    <property type="component" value="Unassembled WGS sequence"/>
</dbReference>
<dbReference type="SUPFAM" id="SSF117281">
    <property type="entry name" value="Kelch motif"/>
    <property type="match status" value="1"/>
</dbReference>
<comment type="caution">
    <text evidence="2">The sequence shown here is derived from an EMBL/GenBank/DDBJ whole genome shotgun (WGS) entry which is preliminary data.</text>
</comment>
<dbReference type="PANTHER" id="PTHR24414">
    <property type="entry name" value="F-BOX/KELCH-REPEAT PROTEIN SKIP4"/>
    <property type="match status" value="1"/>
</dbReference>
<dbReference type="InterPro" id="IPR057499">
    <property type="entry name" value="Kelch_FKB95"/>
</dbReference>
<dbReference type="Gene3D" id="2.120.10.80">
    <property type="entry name" value="Kelch-type beta propeller"/>
    <property type="match status" value="1"/>
</dbReference>
<evidence type="ECO:0000259" key="1">
    <source>
        <dbReference type="Pfam" id="PF25210"/>
    </source>
</evidence>
<sequence length="323" mass="36645">MQCIARVPLSSQGSMTLISKNIKAFINGGEIFHVRSRLNVKETSILVGMKSDENNSVNWYVLMKKFCNDEYLLRRVPFPPISGKDALIAAGNRVLVLGDSGFFYVEGGSYKKKVLSKTKAIHYDPITAVIDDKVYVFGGCSSEDALNYVEFLYLSTNEWETIPIPEQDRELISPNSATVVWNGLIHFLGGTKCVIFDPETGKLERKDQTSMSERMYLTSCVIINTIFTVGWNSKIEYFDPESRAWRVVRGIESLPEFDVFSTALFNFNGKLMVLHKKRPEEIWFTLIILDKQGLDMWGWVESCNCGLILHKPAEILQLVSLEI</sequence>
<dbReference type="InterPro" id="IPR050354">
    <property type="entry name" value="F-box/kelch-repeat_ARATH"/>
</dbReference>
<dbReference type="PANTHER" id="PTHR24414:SF23">
    <property type="entry name" value="F-BOX_KELCH-REPEAT PROTEIN SKIP6"/>
    <property type="match status" value="1"/>
</dbReference>
<dbReference type="Pfam" id="PF25210">
    <property type="entry name" value="Kelch_FKB95"/>
    <property type="match status" value="1"/>
</dbReference>
<gene>
    <name evidence="2" type="ORF">ERUC_LOCUS29855</name>
</gene>
<reference evidence="2 3" key="1">
    <citation type="submission" date="2022-03" db="EMBL/GenBank/DDBJ databases">
        <authorList>
            <person name="Macdonald S."/>
            <person name="Ahmed S."/>
            <person name="Newling K."/>
        </authorList>
    </citation>
    <scope>NUCLEOTIDE SEQUENCE [LARGE SCALE GENOMIC DNA]</scope>
</reference>
<evidence type="ECO:0000313" key="2">
    <source>
        <dbReference type="EMBL" id="CAH8364099.1"/>
    </source>
</evidence>
<dbReference type="EMBL" id="CAKOAT010376266">
    <property type="protein sequence ID" value="CAH8364099.1"/>
    <property type="molecule type" value="Genomic_DNA"/>
</dbReference>
<accession>A0ABC8L358</accession>
<keyword evidence="3" id="KW-1185">Reference proteome</keyword>
<protein>
    <recommendedName>
        <fullName evidence="1">FKB95-like N-terminal Kelch domain-containing protein</fullName>
    </recommendedName>
</protein>